<feature type="transmembrane region" description="Helical" evidence="1">
    <location>
        <begin position="263"/>
        <end position="283"/>
    </location>
</feature>
<evidence type="ECO:0000313" key="3">
    <source>
        <dbReference type="EMBL" id="SFN72734.1"/>
    </source>
</evidence>
<protein>
    <submittedName>
        <fullName evidence="3">1-acyl-sn-glycerol-3-phosphate acyltransferase</fullName>
    </submittedName>
</protein>
<organism evidence="3 4">
    <name type="scientific">Bizionia echini</name>
    <dbReference type="NCBI Taxonomy" id="649333"/>
    <lineage>
        <taxon>Bacteria</taxon>
        <taxon>Pseudomonadati</taxon>
        <taxon>Bacteroidota</taxon>
        <taxon>Flavobacteriia</taxon>
        <taxon>Flavobacteriales</taxon>
        <taxon>Flavobacteriaceae</taxon>
        <taxon>Bizionia</taxon>
    </lineage>
</organism>
<dbReference type="SUPFAM" id="SSF69593">
    <property type="entry name" value="Glycerol-3-phosphate (1)-acyltransferase"/>
    <property type="match status" value="1"/>
</dbReference>
<sequence length="343" mass="38848">MKTLWLHSVRWYIKIGLFFYYRRIHVKKTICIPKKGPLLFVSNHNNALIDALLIATQSGRFSYFLTRASVFKKPLVNALLRSLNMLPVYRIRDGWNTVSHNTAIFESCSVCLSAGEAVALFPEGNHHINRTVRPLSKGFTRIVFETMSRFPSTNLKLIPIGLNYEQADAFADSVTLCFGKALLATDYLGLDQAVEARRLKNDVWQAITQLTTHIPVDAYQESLQKLHGLGADFLNPEAVNSCINSDFQSCSFNRIPQPQKLKAFFKFFMIVLLIGPYVIWKFLAEPKIKEVEFVATFRFGLAISLVPLWLLGILIFLMVGFGIQIALVYLVLTLLVTLLAVKL</sequence>
<keyword evidence="3" id="KW-0012">Acyltransferase</keyword>
<dbReference type="SMART" id="SM00563">
    <property type="entry name" value="PlsC"/>
    <property type="match status" value="1"/>
</dbReference>
<feature type="domain" description="Phospholipid/glycerol acyltransferase" evidence="2">
    <location>
        <begin position="38"/>
        <end position="165"/>
    </location>
</feature>
<dbReference type="InterPro" id="IPR052744">
    <property type="entry name" value="GPAT/DAPAT"/>
</dbReference>
<dbReference type="Proteomes" id="UP000198705">
    <property type="component" value="Unassembled WGS sequence"/>
</dbReference>
<keyword evidence="1" id="KW-1133">Transmembrane helix</keyword>
<keyword evidence="1" id="KW-0812">Transmembrane</keyword>
<evidence type="ECO:0000259" key="2">
    <source>
        <dbReference type="SMART" id="SM00563"/>
    </source>
</evidence>
<proteinExistence type="predicted"/>
<evidence type="ECO:0000256" key="1">
    <source>
        <dbReference type="SAM" id="Phobius"/>
    </source>
</evidence>
<keyword evidence="4" id="KW-1185">Reference proteome</keyword>
<accession>A0A1I5BDE1</accession>
<dbReference type="GO" id="GO:0008654">
    <property type="term" value="P:phospholipid biosynthetic process"/>
    <property type="evidence" value="ECO:0007669"/>
    <property type="project" value="TreeGrafter"/>
</dbReference>
<dbReference type="GO" id="GO:0016287">
    <property type="term" value="F:glycerone-phosphate O-acyltransferase activity"/>
    <property type="evidence" value="ECO:0007669"/>
    <property type="project" value="TreeGrafter"/>
</dbReference>
<keyword evidence="3" id="KW-0808">Transferase</keyword>
<dbReference type="EMBL" id="FOVN01000003">
    <property type="protein sequence ID" value="SFN72734.1"/>
    <property type="molecule type" value="Genomic_DNA"/>
</dbReference>
<name>A0A1I5BDE1_9FLAO</name>
<feature type="transmembrane region" description="Helical" evidence="1">
    <location>
        <begin position="295"/>
        <end position="317"/>
    </location>
</feature>
<evidence type="ECO:0000313" key="4">
    <source>
        <dbReference type="Proteomes" id="UP000198705"/>
    </source>
</evidence>
<dbReference type="AlphaFoldDB" id="A0A1I5BDE1"/>
<dbReference type="STRING" id="649333.SAMN04487989_10346"/>
<feature type="transmembrane region" description="Helical" evidence="1">
    <location>
        <begin position="323"/>
        <end position="341"/>
    </location>
</feature>
<reference evidence="4" key="1">
    <citation type="submission" date="2016-10" db="EMBL/GenBank/DDBJ databases">
        <authorList>
            <person name="Varghese N."/>
            <person name="Submissions S."/>
        </authorList>
    </citation>
    <scope>NUCLEOTIDE SEQUENCE [LARGE SCALE GENOMIC DNA]</scope>
    <source>
        <strain evidence="4">DSM 23925</strain>
    </source>
</reference>
<dbReference type="PANTHER" id="PTHR31605:SF0">
    <property type="entry name" value="GLYCEROL-3-PHOSPHATE O-ACYLTRANSFERASE 1"/>
    <property type="match status" value="1"/>
</dbReference>
<keyword evidence="1" id="KW-0472">Membrane</keyword>
<dbReference type="PANTHER" id="PTHR31605">
    <property type="entry name" value="GLYCEROL-3-PHOSPHATE O-ACYLTRANSFERASE 1"/>
    <property type="match status" value="1"/>
</dbReference>
<dbReference type="CDD" id="cd07992">
    <property type="entry name" value="LPLAT_AAK14816-like"/>
    <property type="match status" value="1"/>
</dbReference>
<gene>
    <name evidence="3" type="ORF">SAMN04487989_10346</name>
</gene>
<dbReference type="GO" id="GO:0004366">
    <property type="term" value="F:glycerol-3-phosphate O-acyltransferase activity"/>
    <property type="evidence" value="ECO:0007669"/>
    <property type="project" value="TreeGrafter"/>
</dbReference>
<dbReference type="InterPro" id="IPR002123">
    <property type="entry name" value="Plipid/glycerol_acylTrfase"/>
</dbReference>
<dbReference type="Pfam" id="PF01553">
    <property type="entry name" value="Acyltransferase"/>
    <property type="match status" value="1"/>
</dbReference>
<dbReference type="RefSeq" id="WP_245758218.1">
    <property type="nucleotide sequence ID" value="NZ_FOVN01000003.1"/>
</dbReference>